<keyword evidence="1" id="KW-0472">Membrane</keyword>
<dbReference type="EMBL" id="KX426230">
    <property type="protein sequence ID" value="APW49088.1"/>
    <property type="molecule type" value="Genomic_DNA"/>
</dbReference>
<feature type="transmembrane region" description="Helical" evidence="1">
    <location>
        <begin position="25"/>
        <end position="43"/>
    </location>
</feature>
<keyword evidence="1" id="KW-1133">Transmembrane helix</keyword>
<organism evidence="2">
    <name type="scientific">Acinetobacter lwoffii</name>
    <dbReference type="NCBI Taxonomy" id="28090"/>
    <lineage>
        <taxon>Bacteria</taxon>
        <taxon>Pseudomonadati</taxon>
        <taxon>Pseudomonadota</taxon>
        <taxon>Gammaproteobacteria</taxon>
        <taxon>Moraxellales</taxon>
        <taxon>Moraxellaceae</taxon>
        <taxon>Acinetobacter</taxon>
    </lineage>
</organism>
<evidence type="ECO:0000256" key="1">
    <source>
        <dbReference type="SAM" id="Phobius"/>
    </source>
</evidence>
<geneLocation type="plasmid" evidence="2">
    <name>pALWED3.5</name>
</geneLocation>
<sequence length="64" mass="7509">MSYLFTKEQGILKDQKKGLMMKKHLIFLVFIVMVFILALVVKINNDHKKGQALKKLELVEKQIH</sequence>
<dbReference type="AlphaFoldDB" id="A0A1P8KHC9"/>
<reference evidence="2" key="1">
    <citation type="journal article" date="2016" name="Biomed. Res. Int.">
        <title>Resistance of Permafrost and Modern Acinetobacter lwoffii Strains to Heavy Metals and Arsenic Revealed by Genome Analysis.</title>
        <authorList>
            <person name="Mindlin S."/>
            <person name="Petrenko A."/>
            <person name="Kurakov A."/>
            <person name="Beletsky A."/>
            <person name="Mardanov A."/>
            <person name="Petrova M."/>
        </authorList>
    </citation>
    <scope>NUCLEOTIDE SEQUENCE</scope>
    <source>
        <strain evidence="2">ED9-5a</strain>
        <plasmid evidence="2">pALWED3.5</plasmid>
    </source>
</reference>
<accession>A0A1P8KHC9</accession>
<name>A0A1P8KHC9_ACILW</name>
<evidence type="ECO:0000313" key="2">
    <source>
        <dbReference type="EMBL" id="APW49088.1"/>
    </source>
</evidence>
<protein>
    <submittedName>
        <fullName evidence="2">Uncharacterized protein</fullName>
    </submittedName>
</protein>
<keyword evidence="2" id="KW-0614">Plasmid</keyword>
<proteinExistence type="predicted"/>
<gene>
    <name evidence="2" type="ORF">BAA98_p0017</name>
</gene>
<keyword evidence="1" id="KW-0812">Transmembrane</keyword>